<evidence type="ECO:0000313" key="1">
    <source>
        <dbReference type="EMBL" id="GIY66197.1"/>
    </source>
</evidence>
<evidence type="ECO:0008006" key="3">
    <source>
        <dbReference type="Google" id="ProtNLM"/>
    </source>
</evidence>
<proteinExistence type="predicted"/>
<evidence type="ECO:0000313" key="2">
    <source>
        <dbReference type="Proteomes" id="UP001054945"/>
    </source>
</evidence>
<keyword evidence="2" id="KW-1185">Reference proteome</keyword>
<comment type="caution">
    <text evidence="1">The sequence shown here is derived from an EMBL/GenBank/DDBJ whole genome shotgun (WGS) entry which is preliminary data.</text>
</comment>
<dbReference type="AlphaFoldDB" id="A0AAV4V7J7"/>
<sequence>MFLYSRDYVLSSFAIEILDSRFNFVQGALCPHHERIANTLPSFVFVFLLSPSKVIYELYRALRRTFGSVFLFSSNFKPTKTESELSIMVLHGRKPNCKLQYIIPYSKKVTPLEQLSYSLISGRKQKSIENVMSHRIVV</sequence>
<organism evidence="1 2">
    <name type="scientific">Caerostris extrusa</name>
    <name type="common">Bark spider</name>
    <name type="synonym">Caerostris bankana</name>
    <dbReference type="NCBI Taxonomy" id="172846"/>
    <lineage>
        <taxon>Eukaryota</taxon>
        <taxon>Metazoa</taxon>
        <taxon>Ecdysozoa</taxon>
        <taxon>Arthropoda</taxon>
        <taxon>Chelicerata</taxon>
        <taxon>Arachnida</taxon>
        <taxon>Araneae</taxon>
        <taxon>Araneomorphae</taxon>
        <taxon>Entelegynae</taxon>
        <taxon>Araneoidea</taxon>
        <taxon>Araneidae</taxon>
        <taxon>Caerostris</taxon>
    </lineage>
</organism>
<accession>A0AAV4V7J7</accession>
<gene>
    <name evidence="1" type="ORF">CEXT_159341</name>
</gene>
<protein>
    <recommendedName>
        <fullName evidence="3">Maturase K</fullName>
    </recommendedName>
</protein>
<name>A0AAV4V7J7_CAEEX</name>
<dbReference type="Proteomes" id="UP001054945">
    <property type="component" value="Unassembled WGS sequence"/>
</dbReference>
<reference evidence="1 2" key="1">
    <citation type="submission" date="2021-06" db="EMBL/GenBank/DDBJ databases">
        <title>Caerostris extrusa draft genome.</title>
        <authorList>
            <person name="Kono N."/>
            <person name="Arakawa K."/>
        </authorList>
    </citation>
    <scope>NUCLEOTIDE SEQUENCE [LARGE SCALE GENOMIC DNA]</scope>
</reference>
<dbReference type="EMBL" id="BPLR01014093">
    <property type="protein sequence ID" value="GIY66197.1"/>
    <property type="molecule type" value="Genomic_DNA"/>
</dbReference>